<protein>
    <submittedName>
        <fullName evidence="4">Peptidase A1 domain-containing protein</fullName>
    </submittedName>
</protein>
<evidence type="ECO:0000256" key="2">
    <source>
        <dbReference type="PIRSR" id="PIRSR601461-2"/>
    </source>
</evidence>
<evidence type="ECO:0000256" key="1">
    <source>
        <dbReference type="ARBA" id="ARBA00007447"/>
    </source>
</evidence>
<dbReference type="InterPro" id="IPR034164">
    <property type="entry name" value="Pepsin-like_dom"/>
</dbReference>
<dbReference type="InterPro" id="IPR001461">
    <property type="entry name" value="Aspartic_peptidase_A1"/>
</dbReference>
<dbReference type="GO" id="GO:0005764">
    <property type="term" value="C:lysosome"/>
    <property type="evidence" value="ECO:0000318"/>
    <property type="project" value="GO_Central"/>
</dbReference>
<organism evidence="4 5">
    <name type="scientific">Pristionchus pacificus</name>
    <name type="common">Parasitic nematode worm</name>
    <dbReference type="NCBI Taxonomy" id="54126"/>
    <lineage>
        <taxon>Eukaryota</taxon>
        <taxon>Metazoa</taxon>
        <taxon>Ecdysozoa</taxon>
        <taxon>Nematoda</taxon>
        <taxon>Chromadorea</taxon>
        <taxon>Rhabditida</taxon>
        <taxon>Rhabditina</taxon>
        <taxon>Diplogasteromorpha</taxon>
        <taxon>Diplogasteroidea</taxon>
        <taxon>Neodiplogasteridae</taxon>
        <taxon>Pristionchus</taxon>
    </lineage>
</organism>
<dbReference type="PROSITE" id="PS51767">
    <property type="entry name" value="PEPTIDASE_A1"/>
    <property type="match status" value="1"/>
</dbReference>
<gene>
    <name evidence="4" type="primary">WBGene00095396</name>
</gene>
<accession>A0A8R1YA18</accession>
<dbReference type="FunFam" id="2.40.70.10:FF:000008">
    <property type="entry name" value="Cathepsin D"/>
    <property type="match status" value="1"/>
</dbReference>
<comment type="similarity">
    <text evidence="1">Belongs to the peptidase A1 family.</text>
</comment>
<name>A0A8R1YA18_PRIPA</name>
<dbReference type="PROSITE" id="PS00141">
    <property type="entry name" value="ASP_PROTEASE"/>
    <property type="match status" value="1"/>
</dbReference>
<reference evidence="5" key="1">
    <citation type="journal article" date="2008" name="Nat. Genet.">
        <title>The Pristionchus pacificus genome provides a unique perspective on nematode lifestyle and parasitism.</title>
        <authorList>
            <person name="Dieterich C."/>
            <person name="Clifton S.W."/>
            <person name="Schuster L.N."/>
            <person name="Chinwalla A."/>
            <person name="Delehaunty K."/>
            <person name="Dinkelacker I."/>
            <person name="Fulton L."/>
            <person name="Fulton R."/>
            <person name="Godfrey J."/>
            <person name="Minx P."/>
            <person name="Mitreva M."/>
            <person name="Roeseler W."/>
            <person name="Tian H."/>
            <person name="Witte H."/>
            <person name="Yang S.P."/>
            <person name="Wilson R.K."/>
            <person name="Sommer R.J."/>
        </authorList>
    </citation>
    <scope>NUCLEOTIDE SEQUENCE [LARGE SCALE GENOMIC DNA]</scope>
    <source>
        <strain evidence="5">PS312</strain>
    </source>
</reference>
<dbReference type="PANTHER" id="PTHR47966:SF45">
    <property type="entry name" value="PEPTIDASE A1 DOMAIN-CONTAINING PROTEIN"/>
    <property type="match status" value="1"/>
</dbReference>
<dbReference type="PANTHER" id="PTHR47966">
    <property type="entry name" value="BETA-SITE APP-CLEAVING ENZYME, ISOFORM A-RELATED"/>
    <property type="match status" value="1"/>
</dbReference>
<dbReference type="EnsemblMetazoa" id="PPA05842.1">
    <property type="protein sequence ID" value="PPA05842.1"/>
    <property type="gene ID" value="WBGene00095396"/>
</dbReference>
<dbReference type="InterPro" id="IPR001969">
    <property type="entry name" value="Aspartic_peptidase_AS"/>
</dbReference>
<dbReference type="Pfam" id="PF00026">
    <property type="entry name" value="Asp"/>
    <property type="match status" value="1"/>
</dbReference>
<keyword evidence="5" id="KW-1185">Reference proteome</keyword>
<feature type="domain" description="Peptidase A1" evidence="3">
    <location>
        <begin position="148"/>
        <end position="327"/>
    </location>
</feature>
<dbReference type="SUPFAM" id="SSF50630">
    <property type="entry name" value="Acid proteases"/>
    <property type="match status" value="1"/>
</dbReference>
<feature type="disulfide bond" evidence="2">
    <location>
        <begin position="179"/>
        <end position="187"/>
    </location>
</feature>
<dbReference type="GO" id="GO:0004190">
    <property type="term" value="F:aspartic-type endopeptidase activity"/>
    <property type="evidence" value="ECO:0000318"/>
    <property type="project" value="GO_Central"/>
</dbReference>
<proteinExistence type="inferred from homology"/>
<keyword evidence="2" id="KW-1015">Disulfide bond</keyword>
<evidence type="ECO:0000259" key="3">
    <source>
        <dbReference type="PROSITE" id="PS51767"/>
    </source>
</evidence>
<evidence type="ECO:0000313" key="5">
    <source>
        <dbReference type="Proteomes" id="UP000005239"/>
    </source>
</evidence>
<dbReference type="InterPro" id="IPR033121">
    <property type="entry name" value="PEPTIDASE_A1"/>
</dbReference>
<evidence type="ECO:0000313" key="4">
    <source>
        <dbReference type="EnsemblMetazoa" id="PPA05842.1"/>
    </source>
</evidence>
<dbReference type="CDD" id="cd05471">
    <property type="entry name" value="pepsin_like"/>
    <property type="match status" value="1"/>
</dbReference>
<dbReference type="InterPro" id="IPR021109">
    <property type="entry name" value="Peptidase_aspartic_dom_sf"/>
</dbReference>
<dbReference type="Gene3D" id="2.40.70.10">
    <property type="entry name" value="Acid Proteases"/>
    <property type="match status" value="1"/>
</dbReference>
<dbReference type="Proteomes" id="UP000005239">
    <property type="component" value="Unassembled WGS sequence"/>
</dbReference>
<dbReference type="GO" id="GO:0006508">
    <property type="term" value="P:proteolysis"/>
    <property type="evidence" value="ECO:0000318"/>
    <property type="project" value="GO_Central"/>
</dbReference>
<dbReference type="AlphaFoldDB" id="A0A8R1YA18"/>
<reference evidence="4" key="2">
    <citation type="submission" date="2022-06" db="UniProtKB">
        <authorList>
            <consortium name="EnsemblMetazoa"/>
        </authorList>
    </citation>
    <scope>IDENTIFICATION</scope>
    <source>
        <strain evidence="4">PS312</strain>
    </source>
</reference>
<dbReference type="GO" id="GO:0006915">
    <property type="term" value="P:apoptotic process"/>
    <property type="evidence" value="ECO:0000318"/>
    <property type="project" value="GO_Central"/>
</dbReference>
<sequence>MKEVENQVKVIIQEMRLLILLLIVLGLSFAQVHKMRLRKRDVYYHNKFHNHIFSVYDFCVIDRYRIHPGFVAQGVGARGEVGGVVARKNQRLRSTRTSQAETNFPQIVRYLLSQLCMIRILRGAVANSCLNFSVKALAIVNDYEDAEYIGNITIGTPGQVFEVILDTGSANLWVPDVTCGDGPDGLCTNKHLFHSSESTTYAKNGKYFTISYGTGAAKGFLGQDTVRSLAVDNVKPPFIEAIDQKLVEKPLFTVWLEHEGFKENVICGIYTWGAHFYTVTNYLHNIDCEKEQNYKEDCFYYFPLRWTRSTEEKSCFQFKFIGISIGS</sequence>